<feature type="domain" description="SKP1 component dimerisation" evidence="5">
    <location>
        <begin position="122"/>
        <end position="150"/>
    </location>
</feature>
<dbReference type="EMBL" id="OX459119">
    <property type="protein sequence ID" value="CAI9095907.1"/>
    <property type="molecule type" value="Genomic_DNA"/>
</dbReference>
<name>A0AAV1CMX5_OLDCO</name>
<dbReference type="SMART" id="SM00512">
    <property type="entry name" value="Skp1"/>
    <property type="match status" value="1"/>
</dbReference>
<evidence type="ECO:0000313" key="8">
    <source>
        <dbReference type="Proteomes" id="UP001161247"/>
    </source>
</evidence>
<comment type="similarity">
    <text evidence="2 4">Belongs to the SKP1 family.</text>
</comment>
<dbReference type="InterPro" id="IPR011333">
    <property type="entry name" value="SKP1/BTB/POZ_sf"/>
</dbReference>
<evidence type="ECO:0000256" key="1">
    <source>
        <dbReference type="ARBA" id="ARBA00004906"/>
    </source>
</evidence>
<reference evidence="7" key="1">
    <citation type="submission" date="2023-03" db="EMBL/GenBank/DDBJ databases">
        <authorList>
            <person name="Julca I."/>
        </authorList>
    </citation>
    <scope>NUCLEOTIDE SEQUENCE</scope>
</reference>
<feature type="domain" description="SKP1 component POZ" evidence="6">
    <location>
        <begin position="14"/>
        <end position="72"/>
    </location>
</feature>
<dbReference type="InterPro" id="IPR016897">
    <property type="entry name" value="SKP1"/>
</dbReference>
<dbReference type="Pfam" id="PF03931">
    <property type="entry name" value="Skp1_POZ"/>
    <property type="match status" value="1"/>
</dbReference>
<dbReference type="PANTHER" id="PTHR11165">
    <property type="entry name" value="SKP1"/>
    <property type="match status" value="1"/>
</dbReference>
<keyword evidence="8" id="KW-1185">Reference proteome</keyword>
<dbReference type="Pfam" id="PF01466">
    <property type="entry name" value="Skp1"/>
    <property type="match status" value="1"/>
</dbReference>
<gene>
    <name evidence="7" type="ORF">OLC1_LOCUS6780</name>
</gene>
<dbReference type="AlphaFoldDB" id="A0AAV1CMX5"/>
<dbReference type="Proteomes" id="UP001161247">
    <property type="component" value="Chromosome 2"/>
</dbReference>
<dbReference type="CDD" id="cd18322">
    <property type="entry name" value="BTB_POZ_SKP1"/>
    <property type="match status" value="1"/>
</dbReference>
<dbReference type="GO" id="GO:0006511">
    <property type="term" value="P:ubiquitin-dependent protein catabolic process"/>
    <property type="evidence" value="ECO:0007669"/>
    <property type="project" value="InterPro"/>
</dbReference>
<organism evidence="7 8">
    <name type="scientific">Oldenlandia corymbosa var. corymbosa</name>
    <dbReference type="NCBI Taxonomy" id="529605"/>
    <lineage>
        <taxon>Eukaryota</taxon>
        <taxon>Viridiplantae</taxon>
        <taxon>Streptophyta</taxon>
        <taxon>Embryophyta</taxon>
        <taxon>Tracheophyta</taxon>
        <taxon>Spermatophyta</taxon>
        <taxon>Magnoliopsida</taxon>
        <taxon>eudicotyledons</taxon>
        <taxon>Gunneridae</taxon>
        <taxon>Pentapetalae</taxon>
        <taxon>asterids</taxon>
        <taxon>lamiids</taxon>
        <taxon>Gentianales</taxon>
        <taxon>Rubiaceae</taxon>
        <taxon>Rubioideae</taxon>
        <taxon>Spermacoceae</taxon>
        <taxon>Hedyotis-Oldenlandia complex</taxon>
        <taxon>Oldenlandia</taxon>
    </lineage>
</organism>
<dbReference type="InterPro" id="IPR001232">
    <property type="entry name" value="SKP1-like"/>
</dbReference>
<evidence type="ECO:0000256" key="4">
    <source>
        <dbReference type="PIRNR" id="PIRNR028729"/>
    </source>
</evidence>
<dbReference type="GO" id="GO:0009867">
    <property type="term" value="P:jasmonic acid mediated signaling pathway"/>
    <property type="evidence" value="ECO:0007669"/>
    <property type="project" value="UniProtKB-ARBA"/>
</dbReference>
<comment type="pathway">
    <text evidence="1 4">Protein modification; protein ubiquitination.</text>
</comment>
<dbReference type="Gene3D" id="3.30.710.10">
    <property type="entry name" value="Potassium Channel Kv1.1, Chain A"/>
    <property type="match status" value="1"/>
</dbReference>
<sequence length="152" mass="16537">MSTSADSHDSRKKKMIVLNSSDGESFEVEEAVAVESQTIKHMIEDGCAAATDGIPLPNVSGTVLAKILEYCNGRFNISSSSEPPHEEKLKKALKSFDSEFVKGMGHKTLLELAEAANYLDLQSLLGLTSVTLADMIKDAKVEKVREIFGVFE</sequence>
<accession>A0AAV1CMX5</accession>
<keyword evidence="3 4" id="KW-0833">Ubl conjugation pathway</keyword>
<evidence type="ECO:0000313" key="7">
    <source>
        <dbReference type="EMBL" id="CAI9095907.1"/>
    </source>
</evidence>
<evidence type="ECO:0000259" key="5">
    <source>
        <dbReference type="Pfam" id="PF01466"/>
    </source>
</evidence>
<dbReference type="InterPro" id="IPR036296">
    <property type="entry name" value="SKP1-like_dim_sf"/>
</dbReference>
<dbReference type="InterPro" id="IPR016072">
    <property type="entry name" value="Skp1_comp_dimer"/>
</dbReference>
<dbReference type="GO" id="GO:0016567">
    <property type="term" value="P:protein ubiquitination"/>
    <property type="evidence" value="ECO:0007669"/>
    <property type="project" value="UniProtKB-UniRule"/>
</dbReference>
<comment type="subunit">
    <text evidence="4">Part of a SCF (SKP1-cullin-F-box) protein ligase complex.</text>
</comment>
<proteinExistence type="inferred from homology"/>
<dbReference type="PIRSF" id="PIRSF028729">
    <property type="entry name" value="E3_ubiquit_lig_SCF_Skp"/>
    <property type="match status" value="1"/>
</dbReference>
<protein>
    <recommendedName>
        <fullName evidence="4">SKP1-like protein</fullName>
    </recommendedName>
</protein>
<dbReference type="SUPFAM" id="SSF81382">
    <property type="entry name" value="Skp1 dimerisation domain-like"/>
    <property type="match status" value="1"/>
</dbReference>
<evidence type="ECO:0000256" key="3">
    <source>
        <dbReference type="ARBA" id="ARBA00022786"/>
    </source>
</evidence>
<dbReference type="SUPFAM" id="SSF54695">
    <property type="entry name" value="POZ domain"/>
    <property type="match status" value="1"/>
</dbReference>
<dbReference type="InterPro" id="IPR016073">
    <property type="entry name" value="Skp1_comp_POZ"/>
</dbReference>
<comment type="function">
    <text evidence="4">Involved in ubiquitination and subsequent proteasomal degradation of target proteins. Together with CUL1, RBX1 and a F-box protein, it forms a SCF E3 ubiquitin ligase complex. The functional specificity of this complex depends on the type of F-box protein. In the SCF complex, it serves as an adapter that links the F-box protein to CUL1.</text>
</comment>
<evidence type="ECO:0000259" key="6">
    <source>
        <dbReference type="Pfam" id="PF03931"/>
    </source>
</evidence>
<evidence type="ECO:0000256" key="2">
    <source>
        <dbReference type="ARBA" id="ARBA00009993"/>
    </source>
</evidence>